<organism evidence="2 3">
    <name type="scientific">Reticulibacter mediterranei</name>
    <dbReference type="NCBI Taxonomy" id="2778369"/>
    <lineage>
        <taxon>Bacteria</taxon>
        <taxon>Bacillati</taxon>
        <taxon>Chloroflexota</taxon>
        <taxon>Ktedonobacteria</taxon>
        <taxon>Ktedonobacterales</taxon>
        <taxon>Reticulibacteraceae</taxon>
        <taxon>Reticulibacter</taxon>
    </lineage>
</organism>
<dbReference type="EMBL" id="BNJK01000001">
    <property type="protein sequence ID" value="GHO90940.1"/>
    <property type="molecule type" value="Genomic_DNA"/>
</dbReference>
<sequence>MKVTTWWTRLAQLILTINVLFFVGTSTIILFSPHIFQSIVQFVPFNRHYLGDAGIFQLAVSLGLLWAIPDPTRRVSHIWIGTIASLMHTTNHVYDLFFVSTPPLFRLWLPQTLTLLVLALSLLVVAIGCSRQTRSSEGAQAGPALLR</sequence>
<evidence type="ECO:0000313" key="3">
    <source>
        <dbReference type="Proteomes" id="UP000597444"/>
    </source>
</evidence>
<gene>
    <name evidence="2" type="ORF">KSF_009880</name>
</gene>
<proteinExistence type="predicted"/>
<feature type="transmembrane region" description="Helical" evidence="1">
    <location>
        <begin position="12"/>
        <end position="36"/>
    </location>
</feature>
<keyword evidence="1" id="KW-0472">Membrane</keyword>
<keyword evidence="1" id="KW-0812">Transmembrane</keyword>
<dbReference type="RefSeq" id="WP_220201873.1">
    <property type="nucleotide sequence ID" value="NZ_BNJK01000001.1"/>
</dbReference>
<comment type="caution">
    <text evidence="2">The sequence shown here is derived from an EMBL/GenBank/DDBJ whole genome shotgun (WGS) entry which is preliminary data.</text>
</comment>
<evidence type="ECO:0000313" key="2">
    <source>
        <dbReference type="EMBL" id="GHO90940.1"/>
    </source>
</evidence>
<name>A0A8J3N072_9CHLR</name>
<dbReference type="Proteomes" id="UP000597444">
    <property type="component" value="Unassembled WGS sequence"/>
</dbReference>
<reference evidence="2" key="1">
    <citation type="submission" date="2020-10" db="EMBL/GenBank/DDBJ databases">
        <title>Taxonomic study of unclassified bacteria belonging to the class Ktedonobacteria.</title>
        <authorList>
            <person name="Yabe S."/>
            <person name="Wang C.M."/>
            <person name="Zheng Y."/>
            <person name="Sakai Y."/>
            <person name="Cavaletti L."/>
            <person name="Monciardini P."/>
            <person name="Donadio S."/>
        </authorList>
    </citation>
    <scope>NUCLEOTIDE SEQUENCE</scope>
    <source>
        <strain evidence="2">ID150040</strain>
    </source>
</reference>
<feature type="transmembrane region" description="Helical" evidence="1">
    <location>
        <begin position="48"/>
        <end position="68"/>
    </location>
</feature>
<feature type="transmembrane region" description="Helical" evidence="1">
    <location>
        <begin position="75"/>
        <end position="94"/>
    </location>
</feature>
<dbReference type="AlphaFoldDB" id="A0A8J3N072"/>
<keyword evidence="3" id="KW-1185">Reference proteome</keyword>
<evidence type="ECO:0000256" key="1">
    <source>
        <dbReference type="SAM" id="Phobius"/>
    </source>
</evidence>
<keyword evidence="1" id="KW-1133">Transmembrane helix</keyword>
<protein>
    <submittedName>
        <fullName evidence="2">Uncharacterized protein</fullName>
    </submittedName>
</protein>
<accession>A0A8J3N072</accession>
<feature type="transmembrane region" description="Helical" evidence="1">
    <location>
        <begin position="106"/>
        <end position="127"/>
    </location>
</feature>